<dbReference type="Proteomes" id="UP001367676">
    <property type="component" value="Unassembled WGS sequence"/>
</dbReference>
<dbReference type="GO" id="GO:0035267">
    <property type="term" value="C:NuA4 histone acetyltransferase complex"/>
    <property type="evidence" value="ECO:0007669"/>
    <property type="project" value="TreeGrafter"/>
</dbReference>
<evidence type="ECO:0000256" key="5">
    <source>
        <dbReference type="ARBA" id="ARBA00023242"/>
    </source>
</evidence>
<keyword evidence="5" id="KW-0539">Nucleus</keyword>
<dbReference type="GO" id="GO:0006355">
    <property type="term" value="P:regulation of DNA-templated transcription"/>
    <property type="evidence" value="ECO:0007669"/>
    <property type="project" value="InterPro"/>
</dbReference>
<evidence type="ECO:0000256" key="2">
    <source>
        <dbReference type="ARBA" id="ARBA00022853"/>
    </source>
</evidence>
<evidence type="ECO:0000313" key="9">
    <source>
        <dbReference type="Proteomes" id="UP001367676"/>
    </source>
</evidence>
<evidence type="ECO:0000256" key="3">
    <source>
        <dbReference type="ARBA" id="ARBA00023015"/>
    </source>
</evidence>
<dbReference type="Pfam" id="PF22732">
    <property type="entry name" value="MSL3_chromo-like"/>
    <property type="match status" value="1"/>
</dbReference>
<feature type="domain" description="Chromo" evidence="7">
    <location>
        <begin position="20"/>
        <end position="91"/>
    </location>
</feature>
<dbReference type="PANTHER" id="PTHR10880">
    <property type="entry name" value="MORTALITY FACTOR 4-LIKE PROTEIN"/>
    <property type="match status" value="1"/>
</dbReference>
<dbReference type="InterPro" id="IPR008676">
    <property type="entry name" value="MRG"/>
</dbReference>
<dbReference type="GO" id="GO:0006325">
    <property type="term" value="P:chromatin organization"/>
    <property type="evidence" value="ECO:0007669"/>
    <property type="project" value="UniProtKB-KW"/>
</dbReference>
<dbReference type="Pfam" id="PF05712">
    <property type="entry name" value="MRG"/>
    <property type="match status" value="1"/>
</dbReference>
<keyword evidence="2" id="KW-0156">Chromatin regulator</keyword>
<keyword evidence="9" id="KW-1185">Reference proteome</keyword>
<comment type="caution">
    <text evidence="8">The sequence shown here is derived from an EMBL/GenBank/DDBJ whole genome shotgun (WGS) entry which is preliminary data.</text>
</comment>
<sequence>MAQRVTDKSEKERKYEKAQFHEGEKILCYHGPLIYEGKCIHLKEVEAKFEYFIHYNGWSKNWDEWVPENRLLKLNDENLKMKDELMKNRKNSKKTYKRRTSIGSAGDKEENNSRSNSPKPNLARKSVTIPVSRNSFTRIERHDRQQDLLSLRKRKEPATTIEYVENIRVNVQLPENLRLLLCYDLDLITRRKKVTKVPARITVDEITDKYVTHKTSLTEPALASRYKETANALRNYFDLVLDKKLLYSFEKVQHLKLVENKTAFVASSAYGAVHLVRLFVKVGHLIAHLPVDEIGASSVEENINDYLRYLNLNIGKFVNIEDYQPTSSDYQKKVKEMAKTASTPIRVQTPSTNSKWVLYGGDRGIFNFEFDSRCRRSVMTVAPLASRDSFPFEGAKELSAHQPLVHDHYSVCVATRFSQEKKSNVIAEASDCRPKSGLLTPSDERCDNKRTSRYGNSHDFETVPTPRRRLRASTSKIGGRETPALANSRVRVARYDIQLRPASDRKSYALTDTDRSTAPSLAPLYDAVARSDRGKRGRARGRGVDVRDEIVAAGTANGDGNQRRQSIGCLAQTSFPTLKGRERASLSRPLRHHLDPNFVHSARRFDAVFIERRVASSFLQPLAPLAGSFRPGVHVASAYTRFVAYADADSSVGRTIVAIQAGAGAGAGFPRGEFTEAFAFPFGYSQSFSSLAILEAIFLKPIDVPDILLKRTPLSESRGNLHTSISHWTSESVFGSPCTHSSRNRSRCS</sequence>
<evidence type="ECO:0000256" key="4">
    <source>
        <dbReference type="ARBA" id="ARBA00023163"/>
    </source>
</evidence>
<comment type="subcellular location">
    <subcellularLocation>
        <location evidence="1">Nucleus</location>
    </subcellularLocation>
</comment>
<reference evidence="8 9" key="1">
    <citation type="submission" date="2024-03" db="EMBL/GenBank/DDBJ databases">
        <title>Adaptation during the transition from Ophiocordyceps entomopathogen to insect associate is accompanied by gene loss and intensified selection.</title>
        <authorList>
            <person name="Ward C.M."/>
            <person name="Onetto C.A."/>
            <person name="Borneman A.R."/>
        </authorList>
    </citation>
    <scope>NUCLEOTIDE SEQUENCE [LARGE SCALE GENOMIC DNA]</scope>
    <source>
        <strain evidence="8">AWRI1</strain>
        <tissue evidence="8">Single Adult Female</tissue>
    </source>
</reference>
<dbReference type="Gene3D" id="2.30.30.140">
    <property type="match status" value="1"/>
</dbReference>
<dbReference type="InterPro" id="IPR000953">
    <property type="entry name" value="Chromo/chromo_shadow_dom"/>
</dbReference>
<accession>A0AAN9TR08</accession>
<dbReference type="InterPro" id="IPR038217">
    <property type="entry name" value="MRG_C_sf"/>
</dbReference>
<dbReference type="CDD" id="cd18983">
    <property type="entry name" value="CBD_MSL3_like"/>
    <property type="match status" value="1"/>
</dbReference>
<feature type="region of interest" description="Disordered" evidence="6">
    <location>
        <begin position="443"/>
        <end position="475"/>
    </location>
</feature>
<dbReference type="SMART" id="SM00298">
    <property type="entry name" value="CHROMO"/>
    <property type="match status" value="1"/>
</dbReference>
<feature type="compositionally biased region" description="Basic residues" evidence="6">
    <location>
        <begin position="88"/>
        <end position="100"/>
    </location>
</feature>
<evidence type="ECO:0000256" key="1">
    <source>
        <dbReference type="ARBA" id="ARBA00004123"/>
    </source>
</evidence>
<evidence type="ECO:0000313" key="8">
    <source>
        <dbReference type="EMBL" id="KAK7602322.1"/>
    </source>
</evidence>
<dbReference type="PANTHER" id="PTHR10880:SF48">
    <property type="entry name" value="MORTALITY FACTOR 4 LIKE 2"/>
    <property type="match status" value="1"/>
</dbReference>
<dbReference type="SUPFAM" id="SSF54160">
    <property type="entry name" value="Chromo domain-like"/>
    <property type="match status" value="1"/>
</dbReference>
<proteinExistence type="predicted"/>
<dbReference type="InterPro" id="IPR026541">
    <property type="entry name" value="MRG_dom"/>
</dbReference>
<dbReference type="AlphaFoldDB" id="A0AAN9TR08"/>
<dbReference type="InterPro" id="IPR053820">
    <property type="entry name" value="MSL3_chromo-like"/>
</dbReference>
<dbReference type="Gene3D" id="1.10.274.30">
    <property type="entry name" value="MRG domain"/>
    <property type="match status" value="1"/>
</dbReference>
<evidence type="ECO:0000259" key="7">
    <source>
        <dbReference type="SMART" id="SM00298"/>
    </source>
</evidence>
<protein>
    <recommendedName>
        <fullName evidence="7">Chromo domain-containing protein</fullName>
    </recommendedName>
</protein>
<dbReference type="PROSITE" id="PS51640">
    <property type="entry name" value="MRG"/>
    <property type="match status" value="1"/>
</dbReference>
<dbReference type="EMBL" id="JBBCAQ010000008">
    <property type="protein sequence ID" value="KAK7602322.1"/>
    <property type="molecule type" value="Genomic_DNA"/>
</dbReference>
<gene>
    <name evidence="8" type="ORF">V9T40_007911</name>
</gene>
<name>A0AAN9TR08_9HEMI</name>
<dbReference type="InterPro" id="IPR016197">
    <property type="entry name" value="Chromo-like_dom_sf"/>
</dbReference>
<keyword evidence="3" id="KW-0805">Transcription regulation</keyword>
<keyword evidence="4" id="KW-0804">Transcription</keyword>
<evidence type="ECO:0000256" key="6">
    <source>
        <dbReference type="SAM" id="MobiDB-lite"/>
    </source>
</evidence>
<feature type="compositionally biased region" description="Basic and acidic residues" evidence="6">
    <location>
        <begin position="443"/>
        <end position="461"/>
    </location>
</feature>
<feature type="region of interest" description="Disordered" evidence="6">
    <location>
        <begin position="86"/>
        <end position="127"/>
    </location>
</feature>
<dbReference type="GO" id="GO:0005634">
    <property type="term" value="C:nucleus"/>
    <property type="evidence" value="ECO:0007669"/>
    <property type="project" value="UniProtKB-SubCell"/>
</dbReference>
<organism evidence="8 9">
    <name type="scientific">Parthenolecanium corni</name>
    <dbReference type="NCBI Taxonomy" id="536013"/>
    <lineage>
        <taxon>Eukaryota</taxon>
        <taxon>Metazoa</taxon>
        <taxon>Ecdysozoa</taxon>
        <taxon>Arthropoda</taxon>
        <taxon>Hexapoda</taxon>
        <taxon>Insecta</taxon>
        <taxon>Pterygota</taxon>
        <taxon>Neoptera</taxon>
        <taxon>Paraneoptera</taxon>
        <taxon>Hemiptera</taxon>
        <taxon>Sternorrhyncha</taxon>
        <taxon>Coccoidea</taxon>
        <taxon>Coccidae</taxon>
        <taxon>Parthenolecanium</taxon>
    </lineage>
</organism>